<organism evidence="2">
    <name type="scientific">Caenorhabditis brenneri</name>
    <name type="common">Nematode worm</name>
    <dbReference type="NCBI Taxonomy" id="135651"/>
    <lineage>
        <taxon>Eukaryota</taxon>
        <taxon>Metazoa</taxon>
        <taxon>Ecdysozoa</taxon>
        <taxon>Nematoda</taxon>
        <taxon>Chromadorea</taxon>
        <taxon>Rhabditida</taxon>
        <taxon>Rhabditina</taxon>
        <taxon>Rhabditomorpha</taxon>
        <taxon>Rhabditoidea</taxon>
        <taxon>Rhabditidae</taxon>
        <taxon>Peloderinae</taxon>
        <taxon>Caenorhabditis</taxon>
    </lineage>
</organism>
<keyword evidence="2" id="KW-1185">Reference proteome</keyword>
<dbReference type="EMBL" id="GL379852">
    <property type="protein sequence ID" value="EGT55698.1"/>
    <property type="molecule type" value="Genomic_DNA"/>
</dbReference>
<dbReference type="OrthoDB" id="5800552at2759"/>
<proteinExistence type="predicted"/>
<gene>
    <name evidence="1" type="ORF">CAEBREN_30271</name>
</gene>
<dbReference type="Proteomes" id="UP000008068">
    <property type="component" value="Unassembled WGS sequence"/>
</dbReference>
<evidence type="ECO:0000313" key="2">
    <source>
        <dbReference type="Proteomes" id="UP000008068"/>
    </source>
</evidence>
<dbReference type="FunCoup" id="G0N9P1">
    <property type="interactions" value="1075"/>
</dbReference>
<sequence length="322" mass="37788">MSDKITRPLSYPSLRIILTMLSLKKREELVRNVPSIRKFEKNITYYFKSVQITDDFAENCFILWIDGLIHRFDYTDDRKETVRVLTDGKSTKEMPLSVISRCLNYYLNRKYVHIRQLTINKASWPLEEYFPGNVRSLKIITAPGIEDSLRKFEKLHFDRVIIVNQCDTSGVYTSKNLLIDSVEMRSDELLEMPIETSAVIRQKCILNRNFTEYCEKLLSIENLSVGISYTAIFQQKNFNIKRLLNDITQPTNWRKTIWNGRKSRTVNMRDNKELLVTWKMKGTVLEPKIHVIASVLEKGTSVDRAPGFIGYLTRMFNRVAHW</sequence>
<dbReference type="InParanoid" id="G0N9P1"/>
<evidence type="ECO:0000313" key="1">
    <source>
        <dbReference type="EMBL" id="EGT55698.1"/>
    </source>
</evidence>
<dbReference type="AlphaFoldDB" id="G0N9P1"/>
<dbReference type="eggNOG" id="ENOG502TFZN">
    <property type="taxonomic scope" value="Eukaryota"/>
</dbReference>
<name>G0N9P1_CAEBE</name>
<accession>G0N9P1</accession>
<dbReference type="InterPro" id="IPR021942">
    <property type="entry name" value="DUF3557"/>
</dbReference>
<dbReference type="HOGENOM" id="CLU_734108_0_0_1"/>
<evidence type="ECO:0008006" key="3">
    <source>
        <dbReference type="Google" id="ProtNLM"/>
    </source>
</evidence>
<dbReference type="PANTHER" id="PTHR31379">
    <property type="entry name" value="F-BOX C PROTEIN-RELATED-RELATED"/>
    <property type="match status" value="1"/>
</dbReference>
<protein>
    <recommendedName>
        <fullName evidence="3">DUF38 domain-containing protein</fullName>
    </recommendedName>
</protein>
<reference evidence="2" key="1">
    <citation type="submission" date="2011-07" db="EMBL/GenBank/DDBJ databases">
        <authorList>
            <consortium name="Caenorhabditis brenneri Sequencing and Analysis Consortium"/>
            <person name="Wilson R.K."/>
        </authorList>
    </citation>
    <scope>NUCLEOTIDE SEQUENCE [LARGE SCALE GENOMIC DNA]</scope>
    <source>
        <strain evidence="2">PB2801</strain>
    </source>
</reference>